<keyword evidence="3" id="KW-1185">Reference proteome</keyword>
<dbReference type="Gene3D" id="3.20.20.450">
    <property type="entry name" value="EAL domain"/>
    <property type="match status" value="1"/>
</dbReference>
<dbReference type="InterPro" id="IPR029787">
    <property type="entry name" value="Nucleotide_cyclase"/>
</dbReference>
<feature type="domain" description="EAL" evidence="1">
    <location>
        <begin position="489"/>
        <end position="745"/>
    </location>
</feature>
<sequence length="749" mass="81063">MTPVLTTLLTRLTALRGARRDRRVQQHLDGLTALVLRERREPTGPAARAEILTGLFQEAGFGPVRRLRAAPGELALAETAASWERFVRGNAVMTESSLDTQSALESVLHELADWVRDPAGPVPEQVGRRLADELWLDAESFGHGLILIQDLCERLHADRADRFRMVSALTVGFTQGTRQRVLAEQTAIHQGRAEALTKAQRHRSAQRGQFLACYGEFGIAMGLLDAAGRVLVANPALRELLRRTDAQLIGTALSELVDQVDAGHTASACETVRAHCPHVYLTVRLRAAEVHLALHWSEDGTSEGAVHLVVDHEPVTRLSPDWLRQAAGPDPVTGLPGPQYFAHRLEQALRGASQQEPISLCLVRLRAWTGVRRAHGAAAAEAVLRAIVPRLIAACDAAHLLARIEPDTFALLLTGRDAWTRGMDLAARCRDWVGAAVHHGDRLLLLDPAVALATSTGQVGGHELVRRGLGRLEQPGPVLAPVPRPAPAERDLLVELPAAFRREEVELAYLPTVRLADNTLVAAEATLRWRHPTRGLVPIDHLIQRAEDIGLRLPLTALFRTACAHARGWHEELGRSAPHLIVNVPAWLARTDRLVGQVTGVLSKTGLPPASVHLGLTEAGLLCEHGGIRPHLPLLAGHGLALRLNNFGLTFARFDQLPELTLREIAIPSPRGPGDGASAAQCRQTVTEHLVRLGRQLSHAITLQGVASATDVALAHAIGADYVQGPSLGEPCPAEEIAHRVLHPVPPLP</sequence>
<dbReference type="InterPro" id="IPR035919">
    <property type="entry name" value="EAL_sf"/>
</dbReference>
<dbReference type="InterPro" id="IPR052155">
    <property type="entry name" value="Biofilm_reg_signaling"/>
</dbReference>
<dbReference type="Gene3D" id="3.30.450.20">
    <property type="entry name" value="PAS domain"/>
    <property type="match status" value="1"/>
</dbReference>
<dbReference type="SUPFAM" id="SSF141868">
    <property type="entry name" value="EAL domain-like"/>
    <property type="match status" value="1"/>
</dbReference>
<dbReference type="InterPro" id="IPR035965">
    <property type="entry name" value="PAS-like_dom_sf"/>
</dbReference>
<dbReference type="PROSITE" id="PS50883">
    <property type="entry name" value="EAL"/>
    <property type="match status" value="1"/>
</dbReference>
<gene>
    <name evidence="2" type="ORF">BC739_000336</name>
</gene>
<dbReference type="SMART" id="SM00267">
    <property type="entry name" value="GGDEF"/>
    <property type="match status" value="1"/>
</dbReference>
<evidence type="ECO:0000313" key="3">
    <source>
        <dbReference type="Proteomes" id="UP000517916"/>
    </source>
</evidence>
<evidence type="ECO:0000259" key="1">
    <source>
        <dbReference type="PROSITE" id="PS50883"/>
    </source>
</evidence>
<dbReference type="SUPFAM" id="SSF55073">
    <property type="entry name" value="Nucleotide cyclase"/>
    <property type="match status" value="1"/>
</dbReference>
<protein>
    <submittedName>
        <fullName evidence="2">EAL domain-containing protein (Putative c-di-GMP-specific phosphodiesterase class I)/GGDEF domain-containing protein</fullName>
    </submittedName>
</protein>
<dbReference type="InterPro" id="IPR000014">
    <property type="entry name" value="PAS"/>
</dbReference>
<name>A0ABR6B967_9PSEU</name>
<reference evidence="2 3" key="1">
    <citation type="submission" date="2020-08" db="EMBL/GenBank/DDBJ databases">
        <title>Genomic Encyclopedia of Archaeal and Bacterial Type Strains, Phase II (KMG-II): from individual species to whole genera.</title>
        <authorList>
            <person name="Goeker M."/>
        </authorList>
    </citation>
    <scope>NUCLEOTIDE SEQUENCE [LARGE SCALE GENOMIC DNA]</scope>
    <source>
        <strain evidence="2 3">DSM 43850</strain>
    </source>
</reference>
<dbReference type="InterPro" id="IPR000160">
    <property type="entry name" value="GGDEF_dom"/>
</dbReference>
<dbReference type="SUPFAM" id="SSF55785">
    <property type="entry name" value="PYP-like sensor domain (PAS domain)"/>
    <property type="match status" value="1"/>
</dbReference>
<dbReference type="InterPro" id="IPR043128">
    <property type="entry name" value="Rev_trsase/Diguanyl_cyclase"/>
</dbReference>
<dbReference type="PANTHER" id="PTHR44757:SF2">
    <property type="entry name" value="BIOFILM ARCHITECTURE MAINTENANCE PROTEIN MBAA"/>
    <property type="match status" value="1"/>
</dbReference>
<evidence type="ECO:0000313" key="2">
    <source>
        <dbReference type="EMBL" id="MBA8923139.1"/>
    </source>
</evidence>
<comment type="caution">
    <text evidence="2">The sequence shown here is derived from an EMBL/GenBank/DDBJ whole genome shotgun (WGS) entry which is preliminary data.</text>
</comment>
<dbReference type="InterPro" id="IPR001633">
    <property type="entry name" value="EAL_dom"/>
</dbReference>
<dbReference type="Proteomes" id="UP000517916">
    <property type="component" value="Unassembled WGS sequence"/>
</dbReference>
<dbReference type="CDD" id="cd00130">
    <property type="entry name" value="PAS"/>
    <property type="match status" value="1"/>
</dbReference>
<proteinExistence type="predicted"/>
<dbReference type="SMART" id="SM00052">
    <property type="entry name" value="EAL"/>
    <property type="match status" value="1"/>
</dbReference>
<dbReference type="PANTHER" id="PTHR44757">
    <property type="entry name" value="DIGUANYLATE CYCLASE DGCP"/>
    <property type="match status" value="1"/>
</dbReference>
<dbReference type="EMBL" id="JACJID010000001">
    <property type="protein sequence ID" value="MBA8923139.1"/>
    <property type="molecule type" value="Genomic_DNA"/>
</dbReference>
<dbReference type="RefSeq" id="WP_182836051.1">
    <property type="nucleotide sequence ID" value="NZ_BAAABQ010000046.1"/>
</dbReference>
<accession>A0ABR6B967</accession>
<dbReference type="Pfam" id="PF00990">
    <property type="entry name" value="GGDEF"/>
    <property type="match status" value="1"/>
</dbReference>
<dbReference type="Pfam" id="PF00563">
    <property type="entry name" value="EAL"/>
    <property type="match status" value="1"/>
</dbReference>
<organism evidence="2 3">
    <name type="scientific">Kutzneria viridogrisea</name>
    <dbReference type="NCBI Taxonomy" id="47990"/>
    <lineage>
        <taxon>Bacteria</taxon>
        <taxon>Bacillati</taxon>
        <taxon>Actinomycetota</taxon>
        <taxon>Actinomycetes</taxon>
        <taxon>Pseudonocardiales</taxon>
        <taxon>Pseudonocardiaceae</taxon>
        <taxon>Kutzneria</taxon>
    </lineage>
</organism>
<dbReference type="Gene3D" id="3.30.70.270">
    <property type="match status" value="1"/>
</dbReference>
<dbReference type="CDD" id="cd01948">
    <property type="entry name" value="EAL"/>
    <property type="match status" value="1"/>
</dbReference>